<evidence type="ECO:0000313" key="2">
    <source>
        <dbReference type="Proteomes" id="UP000078428"/>
    </source>
</evidence>
<dbReference type="EMBL" id="LWQT01000026">
    <property type="protein sequence ID" value="OAN54794.1"/>
    <property type="molecule type" value="Genomic_DNA"/>
</dbReference>
<name>A0A178MY71_9PROT</name>
<dbReference type="Proteomes" id="UP000078428">
    <property type="component" value="Unassembled WGS sequence"/>
</dbReference>
<organism evidence="1 2">
    <name type="scientific">Paramagnetospirillum marisnigri</name>
    <dbReference type="NCBI Taxonomy" id="1285242"/>
    <lineage>
        <taxon>Bacteria</taxon>
        <taxon>Pseudomonadati</taxon>
        <taxon>Pseudomonadota</taxon>
        <taxon>Alphaproteobacteria</taxon>
        <taxon>Rhodospirillales</taxon>
        <taxon>Magnetospirillaceae</taxon>
        <taxon>Paramagnetospirillum</taxon>
    </lineage>
</organism>
<protein>
    <submittedName>
        <fullName evidence="1">Uncharacterized protein</fullName>
    </submittedName>
</protein>
<reference evidence="1 2" key="1">
    <citation type="submission" date="2016-04" db="EMBL/GenBank/DDBJ databases">
        <title>Draft genome sequence of freshwater magnetotactic bacteria Magnetospirillum marisnigri SP-1 and Magnetospirillum moscoviense BB-1.</title>
        <authorList>
            <person name="Koziaeva V."/>
            <person name="Dziuba M.V."/>
            <person name="Ivanov T.M."/>
            <person name="Kuznetsov B."/>
            <person name="Grouzdev D.S."/>
        </authorList>
    </citation>
    <scope>NUCLEOTIDE SEQUENCE [LARGE SCALE GENOMIC DNA]</scope>
    <source>
        <strain evidence="1 2">SP-1</strain>
    </source>
</reference>
<comment type="caution">
    <text evidence="1">The sequence shown here is derived from an EMBL/GenBank/DDBJ whole genome shotgun (WGS) entry which is preliminary data.</text>
</comment>
<sequence length="64" mass="7032">MTTKAAPAPTTVMAPISQSDPQAMAQRFFHQGAAEQLRHQNKTYKNVPPIRLAARASSQAKVRE</sequence>
<evidence type="ECO:0000313" key="1">
    <source>
        <dbReference type="EMBL" id="OAN54794.1"/>
    </source>
</evidence>
<dbReference type="AlphaFoldDB" id="A0A178MY71"/>
<keyword evidence="2" id="KW-1185">Reference proteome</keyword>
<gene>
    <name evidence="1" type="ORF">A6A04_21365</name>
</gene>
<accession>A0A178MY71</accession>
<proteinExistence type="predicted"/>